<gene>
    <name evidence="3" type="primary">LOC136117384</name>
</gene>
<evidence type="ECO:0008006" key="4">
    <source>
        <dbReference type="Google" id="ProtNLM"/>
    </source>
</evidence>
<evidence type="ECO:0000313" key="2">
    <source>
        <dbReference type="Proteomes" id="UP001652628"/>
    </source>
</evidence>
<accession>A0ABM4TNI5</accession>
<feature type="region of interest" description="Disordered" evidence="1">
    <location>
        <begin position="298"/>
        <end position="339"/>
    </location>
</feature>
<evidence type="ECO:0000313" key="3">
    <source>
        <dbReference type="RefSeq" id="XP_070851536.1"/>
    </source>
</evidence>
<sequence>MGPEPPNLQGNRFAVLGESPKSKKKRPYQKLTEEFPELPTPVQKNPKFIIVKTKDSQKPISHYSCFAVHKALQTISKEIISISTLRDGNLLMLVTTKPVADKFLRTTHLPGLCDVEFNYHESLNFVKGTIYAPCLNNIPEEEIVKELRAQNVHSVFKFTKTIDNATKPSGVILVTFDLYNLPSKLDISWYSVKVREYIPNPMRCKNCQRIGHTARHCGDPTMCSTCNLAPHPPAPCSRTECANCSGQHPASSPASPAYQQQRDLLKIKTTKKCSMREARIIQKQQLQQSSSTINHSASFAKVASSQPTSVTASKPKQDSLQAEDNNKPSTSKQSTSNLIDNATKPSGVILVTFDLYNLPSKLDISWYSVKCWATSTLGARYGDRQNPTPGGKPWSVQLLT</sequence>
<organism evidence="2 3">
    <name type="scientific">Drosophila suzukii</name>
    <name type="common">Spotted-wing drosophila fruit fly</name>
    <dbReference type="NCBI Taxonomy" id="28584"/>
    <lineage>
        <taxon>Eukaryota</taxon>
        <taxon>Metazoa</taxon>
        <taxon>Ecdysozoa</taxon>
        <taxon>Arthropoda</taxon>
        <taxon>Hexapoda</taxon>
        <taxon>Insecta</taxon>
        <taxon>Pterygota</taxon>
        <taxon>Neoptera</taxon>
        <taxon>Endopterygota</taxon>
        <taxon>Diptera</taxon>
        <taxon>Brachycera</taxon>
        <taxon>Muscomorpha</taxon>
        <taxon>Ephydroidea</taxon>
        <taxon>Drosophilidae</taxon>
        <taxon>Drosophila</taxon>
        <taxon>Sophophora</taxon>
    </lineage>
</organism>
<keyword evidence="2" id="KW-1185">Reference proteome</keyword>
<dbReference type="GeneID" id="136117384"/>
<feature type="region of interest" description="Disordered" evidence="1">
    <location>
        <begin position="380"/>
        <end position="400"/>
    </location>
</feature>
<reference evidence="3" key="1">
    <citation type="submission" date="2025-08" db="UniProtKB">
        <authorList>
            <consortium name="RefSeq"/>
        </authorList>
    </citation>
    <scope>IDENTIFICATION</scope>
</reference>
<dbReference type="RefSeq" id="XP_070851536.1">
    <property type="nucleotide sequence ID" value="XM_070995435.1"/>
</dbReference>
<dbReference type="Proteomes" id="UP001652628">
    <property type="component" value="Chromosome 3"/>
</dbReference>
<name>A0ABM4TNI5_DROSZ</name>
<proteinExistence type="predicted"/>
<feature type="region of interest" description="Disordered" evidence="1">
    <location>
        <begin position="1"/>
        <end position="29"/>
    </location>
</feature>
<evidence type="ECO:0000256" key="1">
    <source>
        <dbReference type="SAM" id="MobiDB-lite"/>
    </source>
</evidence>
<protein>
    <recommendedName>
        <fullName evidence="4">Gag-like protein</fullName>
    </recommendedName>
</protein>